<feature type="compositionally biased region" description="Polar residues" evidence="9">
    <location>
        <begin position="214"/>
        <end position="225"/>
    </location>
</feature>
<keyword evidence="4" id="KW-0805">Transcription regulation</keyword>
<dbReference type="Gene3D" id="3.40.50.10190">
    <property type="entry name" value="BRCT domain"/>
    <property type="match status" value="1"/>
</dbReference>
<evidence type="ECO:0000256" key="9">
    <source>
        <dbReference type="SAM" id="MobiDB-lite"/>
    </source>
</evidence>
<dbReference type="PANTHER" id="PTHR16466">
    <property type="entry name" value="TELOMERE REPEAT-BINDING FACTOR 2-INTERACTING PROTEIN 1"/>
    <property type="match status" value="1"/>
</dbReference>
<keyword evidence="2 8" id="KW-0158">Chromosome</keyword>
<gene>
    <name evidence="11" type="ORF">PDE_08895</name>
</gene>
<dbReference type="InterPro" id="IPR039595">
    <property type="entry name" value="TE2IP/Rap1"/>
</dbReference>
<dbReference type="InterPro" id="IPR021661">
    <property type="entry name" value="Rap1_C"/>
</dbReference>
<dbReference type="GO" id="GO:0042162">
    <property type="term" value="F:telomeric DNA binding"/>
    <property type="evidence" value="ECO:0007669"/>
    <property type="project" value="TreeGrafter"/>
</dbReference>
<dbReference type="HOGENOM" id="CLU_006783_2_0_1"/>
<comment type="subunit">
    <text evidence="8">Homodimer.</text>
</comment>
<dbReference type="GO" id="GO:0031848">
    <property type="term" value="P:protection from non-homologous end joining at telomere"/>
    <property type="evidence" value="ECO:0007669"/>
    <property type="project" value="TreeGrafter"/>
</dbReference>
<keyword evidence="12" id="KW-1185">Reference proteome</keyword>
<sequence length="457" mass="50682">MPGLFGGARFFLSHAIPQRSRLKETIERNGGVVVLLEQDADTILVDHLRKTQTLPANALSYQFVEKSVQNGRLEDPESYRVGPSSSRPMGASNIPAKSTRRSYSLEDDRIVFDWLYPLEQAKGAPTHGNNIYKQLAARFPQHTWQSWRTRYLKTLRGKPRPGGGQPRPDLVYGGPEAVPRIEQPSQPPQTSPEGSQAPLQEPTLVASREPTKSAARQSNQASPEISSRKRGPPSVSSPDLLEAAKKAKKRSADTTQSPTPPVQPLFTHSEFDSVEPVRICSNEAPSLDRGADSEIQDTIVVEDSTVPVQPPETPADIEAEPSTDALFLQLPFFPTSSDSDSSNYELREGDDSDPEEYSDIGSWIKAQEARGVDISTVLDALRFTSMEPAIAKKLLRVLESGNPLPQNMRGVWTEEDDRCLGSQDAHEVQRVLMKHGDKLLQARWEYLEMARERGLVE</sequence>
<dbReference type="SUPFAM" id="SSF46689">
    <property type="entry name" value="Homeodomain-like"/>
    <property type="match status" value="1"/>
</dbReference>
<dbReference type="GO" id="GO:0010833">
    <property type="term" value="P:telomere maintenance via telomere lengthening"/>
    <property type="evidence" value="ECO:0007669"/>
    <property type="project" value="UniProtKB-UniRule"/>
</dbReference>
<feature type="region of interest" description="Disordered" evidence="9">
    <location>
        <begin position="332"/>
        <end position="355"/>
    </location>
</feature>
<dbReference type="Gene3D" id="1.10.10.2170">
    <property type="match status" value="1"/>
</dbReference>
<dbReference type="InterPro" id="IPR001357">
    <property type="entry name" value="BRCT_dom"/>
</dbReference>
<dbReference type="InterPro" id="IPR038104">
    <property type="entry name" value="Rap1_C_sf"/>
</dbReference>
<dbReference type="STRING" id="933388.S8B521"/>
<organism evidence="11 12">
    <name type="scientific">Penicillium oxalicum (strain 114-2 / CGMCC 5302)</name>
    <name type="common">Penicillium decumbens</name>
    <dbReference type="NCBI Taxonomy" id="933388"/>
    <lineage>
        <taxon>Eukaryota</taxon>
        <taxon>Fungi</taxon>
        <taxon>Dikarya</taxon>
        <taxon>Ascomycota</taxon>
        <taxon>Pezizomycotina</taxon>
        <taxon>Eurotiomycetes</taxon>
        <taxon>Eurotiomycetidae</taxon>
        <taxon>Eurotiales</taxon>
        <taxon>Aspergillaceae</taxon>
        <taxon>Penicillium</taxon>
    </lineage>
</organism>
<keyword evidence="3 8" id="KW-0779">Telomere</keyword>
<evidence type="ECO:0000256" key="4">
    <source>
        <dbReference type="ARBA" id="ARBA00023015"/>
    </source>
</evidence>
<dbReference type="eggNOG" id="ENOG502S85C">
    <property type="taxonomic scope" value="Eukaryota"/>
</dbReference>
<reference evidence="11 12" key="1">
    <citation type="journal article" date="2013" name="PLoS ONE">
        <title>Genomic and secretomic analyses reveal unique features of the lignocellulolytic enzyme system of Penicillium decumbens.</title>
        <authorList>
            <person name="Liu G."/>
            <person name="Zhang L."/>
            <person name="Wei X."/>
            <person name="Zou G."/>
            <person name="Qin Y."/>
            <person name="Ma L."/>
            <person name="Li J."/>
            <person name="Zheng H."/>
            <person name="Wang S."/>
            <person name="Wang C."/>
            <person name="Xun L."/>
            <person name="Zhao G.-P."/>
            <person name="Zhou Z."/>
            <person name="Qu Y."/>
        </authorList>
    </citation>
    <scope>NUCLEOTIDE SEQUENCE [LARGE SCALE GENOMIC DNA]</scope>
    <source>
        <strain evidence="12">114-2 / CGMCC 5302</strain>
    </source>
</reference>
<dbReference type="Pfam" id="PF11626">
    <property type="entry name" value="Rap1_C"/>
    <property type="match status" value="1"/>
</dbReference>
<dbReference type="Gene3D" id="1.10.10.60">
    <property type="entry name" value="Homeodomain-like"/>
    <property type="match status" value="1"/>
</dbReference>
<dbReference type="Pfam" id="PF08914">
    <property type="entry name" value="Myb_Rap1"/>
    <property type="match status" value="1"/>
</dbReference>
<feature type="domain" description="BRCT" evidence="10">
    <location>
        <begin position="1"/>
        <end position="81"/>
    </location>
</feature>
<dbReference type="Pfam" id="PF16589">
    <property type="entry name" value="BRCT_2"/>
    <property type="match status" value="1"/>
</dbReference>
<keyword evidence="7 8" id="KW-0539">Nucleus</keyword>
<comment type="function">
    <text evidence="8">Involved in the regulation of telomere length, clustering and has a specific role in telomere position effect (TPE).</text>
</comment>
<evidence type="ECO:0000313" key="11">
    <source>
        <dbReference type="EMBL" id="EPS33933.1"/>
    </source>
</evidence>
<evidence type="ECO:0000313" key="12">
    <source>
        <dbReference type="Proteomes" id="UP000019376"/>
    </source>
</evidence>
<dbReference type="GO" id="GO:0070187">
    <property type="term" value="C:shelterin complex"/>
    <property type="evidence" value="ECO:0007669"/>
    <property type="project" value="TreeGrafter"/>
</dbReference>
<evidence type="ECO:0000256" key="1">
    <source>
        <dbReference type="ARBA" id="ARBA00010467"/>
    </source>
</evidence>
<dbReference type="PhylomeDB" id="S8B521"/>
<dbReference type="InterPro" id="IPR015010">
    <property type="entry name" value="TERF2IP_Myb"/>
</dbReference>
<dbReference type="PANTHER" id="PTHR16466:SF6">
    <property type="entry name" value="TELOMERIC REPEAT-BINDING FACTOR 2-INTERACTING PROTEIN 1"/>
    <property type="match status" value="1"/>
</dbReference>
<dbReference type="Proteomes" id="UP000019376">
    <property type="component" value="Unassembled WGS sequence"/>
</dbReference>
<dbReference type="PROSITE" id="PS50172">
    <property type="entry name" value="BRCT"/>
    <property type="match status" value="1"/>
</dbReference>
<protein>
    <recommendedName>
        <fullName evidence="8">DNA-binding protein RAP1</fullName>
    </recommendedName>
</protein>
<dbReference type="CDD" id="cd11655">
    <property type="entry name" value="rap1_myb-like"/>
    <property type="match status" value="1"/>
</dbReference>
<keyword evidence="5" id="KW-0010">Activator</keyword>
<evidence type="ECO:0000256" key="2">
    <source>
        <dbReference type="ARBA" id="ARBA00022454"/>
    </source>
</evidence>
<dbReference type="EMBL" id="KB644415">
    <property type="protein sequence ID" value="EPS33933.1"/>
    <property type="molecule type" value="Genomic_DNA"/>
</dbReference>
<dbReference type="AlphaFoldDB" id="S8B521"/>
<evidence type="ECO:0000256" key="5">
    <source>
        <dbReference type="ARBA" id="ARBA00023159"/>
    </source>
</evidence>
<proteinExistence type="inferred from homology"/>
<comment type="subcellular location">
    <subcellularLocation>
        <location evidence="8">Nucleus</location>
    </subcellularLocation>
    <subcellularLocation>
        <location evidence="8">Chromosome</location>
        <location evidence="8">Telomere</location>
    </subcellularLocation>
</comment>
<dbReference type="OrthoDB" id="435460at2759"/>
<name>S8B521_PENO1</name>
<evidence type="ECO:0000259" key="10">
    <source>
        <dbReference type="PROSITE" id="PS50172"/>
    </source>
</evidence>
<dbReference type="InterPro" id="IPR009057">
    <property type="entry name" value="Homeodomain-like_sf"/>
</dbReference>
<evidence type="ECO:0000256" key="8">
    <source>
        <dbReference type="RuleBase" id="RU367107"/>
    </source>
</evidence>
<feature type="region of interest" description="Disordered" evidence="9">
    <location>
        <begin position="155"/>
        <end position="296"/>
    </location>
</feature>
<dbReference type="InterPro" id="IPR036420">
    <property type="entry name" value="BRCT_dom_sf"/>
</dbReference>
<accession>S8B521</accession>
<comment type="similarity">
    <text evidence="1 8">Belongs to the RAP1 family.</text>
</comment>
<keyword evidence="6" id="KW-0804">Transcription</keyword>
<evidence type="ECO:0000256" key="7">
    <source>
        <dbReference type="ARBA" id="ARBA00023242"/>
    </source>
</evidence>
<feature type="region of interest" description="Disordered" evidence="9">
    <location>
        <begin position="74"/>
        <end position="100"/>
    </location>
</feature>
<evidence type="ECO:0000256" key="3">
    <source>
        <dbReference type="ARBA" id="ARBA00022895"/>
    </source>
</evidence>
<evidence type="ECO:0000256" key="6">
    <source>
        <dbReference type="ARBA" id="ARBA00023163"/>
    </source>
</evidence>